<dbReference type="InterPro" id="IPR006963">
    <property type="entry name" value="Mopterin_OxRdtase_4Fe-4S_dom"/>
</dbReference>
<dbReference type="CDD" id="cd02780">
    <property type="entry name" value="MopB_CT_Tetrathionate_Arsenate-R"/>
    <property type="match status" value="1"/>
</dbReference>
<evidence type="ECO:0000313" key="12">
    <source>
        <dbReference type="Proteomes" id="UP001597048"/>
    </source>
</evidence>
<dbReference type="Gene3D" id="3.30.200.210">
    <property type="match status" value="1"/>
</dbReference>
<dbReference type="InterPro" id="IPR006657">
    <property type="entry name" value="MoPterin_dinucl-bd_dom"/>
</dbReference>
<evidence type="ECO:0000256" key="9">
    <source>
        <dbReference type="ARBA" id="ARBA00023014"/>
    </source>
</evidence>
<dbReference type="EMBL" id="JBHTJS010000033">
    <property type="protein sequence ID" value="MFD1008145.1"/>
    <property type="molecule type" value="Genomic_DNA"/>
</dbReference>
<dbReference type="Gene3D" id="3.40.228.10">
    <property type="entry name" value="Dimethylsulfoxide Reductase, domain 2"/>
    <property type="match status" value="1"/>
</dbReference>
<keyword evidence="8" id="KW-0408">Iron</keyword>
<comment type="cofactor">
    <cofactor evidence="1">
        <name>Mo-bis(molybdopterin guanine dinucleotide)</name>
        <dbReference type="ChEBI" id="CHEBI:60539"/>
    </cofactor>
</comment>
<dbReference type="InterPro" id="IPR006311">
    <property type="entry name" value="TAT_signal"/>
</dbReference>
<comment type="caution">
    <text evidence="11">The sequence shown here is derived from an EMBL/GenBank/DDBJ whole genome shotgun (WGS) entry which is preliminary data.</text>
</comment>
<feature type="domain" description="4Fe-4S Mo/W bis-MGD-type" evidence="10">
    <location>
        <begin position="72"/>
        <end position="156"/>
    </location>
</feature>
<evidence type="ECO:0000256" key="5">
    <source>
        <dbReference type="ARBA" id="ARBA00022723"/>
    </source>
</evidence>
<evidence type="ECO:0000256" key="4">
    <source>
        <dbReference type="ARBA" id="ARBA00022505"/>
    </source>
</evidence>
<keyword evidence="12" id="KW-1185">Reference proteome</keyword>
<gene>
    <name evidence="11" type="ORF">ACFQ1C_08265</name>
</gene>
<organism evidence="11 12">
    <name type="scientific">Oceanisphaera ostreae</name>
    <dbReference type="NCBI Taxonomy" id="914151"/>
    <lineage>
        <taxon>Bacteria</taxon>
        <taxon>Pseudomonadati</taxon>
        <taxon>Pseudomonadota</taxon>
        <taxon>Gammaproteobacteria</taxon>
        <taxon>Aeromonadales</taxon>
        <taxon>Aeromonadaceae</taxon>
        <taxon>Oceanisphaera</taxon>
    </lineage>
</organism>
<keyword evidence="3" id="KW-0004">4Fe-4S</keyword>
<proteinExistence type="inferred from homology"/>
<name>A0ABW3KH43_9GAMM</name>
<dbReference type="InterPro" id="IPR037946">
    <property type="entry name" value="MopB_CT_Tetrathionate"/>
</dbReference>
<dbReference type="InterPro" id="IPR041929">
    <property type="entry name" value="Tetrathionate-R_A_N"/>
</dbReference>
<dbReference type="InterPro" id="IPR006656">
    <property type="entry name" value="Mopterin_OxRdtase"/>
</dbReference>
<sequence>MDKKRRALLQAGMIAGGTGAFALGYADPVNKAVKGLLHGTSGVPTNDRIAGNALQPEFMITPNNELVMGENQVVSPVQCFGCWTQCGLRARVDTQTNKIIRIAGNPYHPLSNTHPPAQETSVREVFKQLAGEAGLENRSTACARGAALGEQLQSPYRLTEIMKRTGKRGEGKWQTISFEQLIEEVVEGGDLFGEGHVEGLRTIRDLETPVDANNPEFGPKANQLMVTNAGDEGRDSFLKRFIFNSYGTRNFGHHGGYCGFGYRAGAGAVFNDLQKFSHGKPDWENARFVLCIGTSPAQAGNPFKRQGRQLAEARSEGKLDYVVVAPTLPNSISRLNEQRGRWVPIKPATDDALAMGLIRWLIENDGINLAYLAQPGPAAQKAANQPSHANATHLVLQAPHPEAGRFLTAADLGLNLGESVGMSNADTNMVVDAANGELMAHTAARPAELWVTRTVTINDVPVQVKSSLQCLKESAERQSIAQYSEHCGVPEHIIAGLGQELKRHGTKASVDAHGGMMSGNAFYTSFAVITLNTLLGNINAKGGLAAGAGGVAGVEEGPRYDLMSFDGKIGPKGLFLSRNRFAYEKSSEYKRKLAAGESPYPARAPWFSFSSPLLTEHLAAAFAGYPYRLKAWISHMTNPLYGIGGAQTFLGDQLKDPAQLPLFIAIDGFINETTALADYIVPDTLTYESWGFTKPWSGVPQKATTARWPVVTPATPRLENGDYVGLESFIIAVAKKMDLPGYGDNAITDHKGNQHGLHTSADFYLRAAANLAFANGDPVPDASADDLLLTNAVRMMPLITETLAPDEQRKVGFVLSRGGRFAPFESGWEGQQMKNRTNNTLCIWNPTIGSTIHSMTGEKLPGCATEFGPRFADGSAMRDHYSEQEWPLLVTSYKSHIMSSSSIGAERLRMIHPENPISINRKDAERAGIKHGQAIRLITPGGQVEGIALVRDGIVEGAIAIEHGYGHTELGARAHKIDGKPMASNPRLGAGVNQNLLGLMDPTRTDVANVWLDWTSGAAVRQGLPARVEAI</sequence>
<evidence type="ECO:0000256" key="2">
    <source>
        <dbReference type="ARBA" id="ARBA00010312"/>
    </source>
</evidence>
<evidence type="ECO:0000313" key="11">
    <source>
        <dbReference type="EMBL" id="MFD1008145.1"/>
    </source>
</evidence>
<dbReference type="Proteomes" id="UP001597048">
    <property type="component" value="Unassembled WGS sequence"/>
</dbReference>
<dbReference type="CDD" id="cd02758">
    <property type="entry name" value="MopB_Tetrathionate-Ra"/>
    <property type="match status" value="1"/>
</dbReference>
<dbReference type="PROSITE" id="PS51318">
    <property type="entry name" value="TAT"/>
    <property type="match status" value="1"/>
</dbReference>
<reference evidence="12" key="1">
    <citation type="journal article" date="2019" name="Int. J. Syst. Evol. Microbiol.">
        <title>The Global Catalogue of Microorganisms (GCM) 10K type strain sequencing project: providing services to taxonomists for standard genome sequencing and annotation.</title>
        <authorList>
            <consortium name="The Broad Institute Genomics Platform"/>
            <consortium name="The Broad Institute Genome Sequencing Center for Infectious Disease"/>
            <person name="Wu L."/>
            <person name="Ma J."/>
        </authorList>
    </citation>
    <scope>NUCLEOTIDE SEQUENCE [LARGE SCALE GENOMIC DNA]</scope>
    <source>
        <strain evidence="12">CCUG 60525</strain>
    </source>
</reference>
<dbReference type="InterPro" id="IPR009010">
    <property type="entry name" value="Asp_de-COase-like_dom_sf"/>
</dbReference>
<evidence type="ECO:0000256" key="7">
    <source>
        <dbReference type="ARBA" id="ARBA00023002"/>
    </source>
</evidence>
<keyword evidence="7" id="KW-0560">Oxidoreductase</keyword>
<keyword evidence="5" id="KW-0479">Metal-binding</keyword>
<evidence type="ECO:0000259" key="10">
    <source>
        <dbReference type="PROSITE" id="PS51669"/>
    </source>
</evidence>
<comment type="similarity">
    <text evidence="2">Belongs to the prokaryotic molybdopterin-containing oxidoreductase family.</text>
</comment>
<dbReference type="Pfam" id="PF00384">
    <property type="entry name" value="Molybdopterin"/>
    <property type="match status" value="1"/>
</dbReference>
<dbReference type="InterPro" id="IPR050612">
    <property type="entry name" value="Prok_Mopterin_Oxidored"/>
</dbReference>
<dbReference type="PANTHER" id="PTHR43742:SF9">
    <property type="entry name" value="TETRATHIONATE REDUCTASE SUBUNIT A"/>
    <property type="match status" value="1"/>
</dbReference>
<protein>
    <submittedName>
        <fullName evidence="11">Molybdopterin dinucleotide binding domain-containing protein</fullName>
    </submittedName>
</protein>
<dbReference type="SMART" id="SM00926">
    <property type="entry name" value="Molybdop_Fe4S4"/>
    <property type="match status" value="1"/>
</dbReference>
<dbReference type="PROSITE" id="PS51669">
    <property type="entry name" value="4FE4S_MOW_BIS_MGD"/>
    <property type="match status" value="1"/>
</dbReference>
<accession>A0ABW3KH43</accession>
<evidence type="ECO:0000256" key="3">
    <source>
        <dbReference type="ARBA" id="ARBA00022485"/>
    </source>
</evidence>
<dbReference type="SUPFAM" id="SSF50692">
    <property type="entry name" value="ADC-like"/>
    <property type="match status" value="1"/>
</dbReference>
<dbReference type="Gene3D" id="2.40.40.20">
    <property type="match status" value="1"/>
</dbReference>
<dbReference type="Gene3D" id="3.40.50.740">
    <property type="match status" value="1"/>
</dbReference>
<dbReference type="SUPFAM" id="SSF53706">
    <property type="entry name" value="Formate dehydrogenase/DMSO reductase, domains 1-3"/>
    <property type="match status" value="1"/>
</dbReference>
<keyword evidence="4" id="KW-0500">Molybdenum</keyword>
<evidence type="ECO:0000256" key="6">
    <source>
        <dbReference type="ARBA" id="ARBA00022729"/>
    </source>
</evidence>
<dbReference type="Pfam" id="PF01568">
    <property type="entry name" value="Molydop_binding"/>
    <property type="match status" value="1"/>
</dbReference>
<dbReference type="RefSeq" id="WP_379558136.1">
    <property type="nucleotide sequence ID" value="NZ_JBHTJS010000033.1"/>
</dbReference>
<dbReference type="PANTHER" id="PTHR43742">
    <property type="entry name" value="TRIMETHYLAMINE-N-OXIDE REDUCTASE"/>
    <property type="match status" value="1"/>
</dbReference>
<keyword evidence="9" id="KW-0411">Iron-sulfur</keyword>
<evidence type="ECO:0000256" key="8">
    <source>
        <dbReference type="ARBA" id="ARBA00023004"/>
    </source>
</evidence>
<keyword evidence="6" id="KW-0732">Signal</keyword>
<evidence type="ECO:0000256" key="1">
    <source>
        <dbReference type="ARBA" id="ARBA00001942"/>
    </source>
</evidence>